<name>A0A812DK34_ACAPH</name>
<keyword evidence="2" id="KW-0813">Transport</keyword>
<comment type="caution">
    <text evidence="9">The sequence shown here is derived from an EMBL/GenBank/DDBJ whole genome shotgun (WGS) entry which is preliminary data.</text>
</comment>
<dbReference type="Proteomes" id="UP000597762">
    <property type="component" value="Unassembled WGS sequence"/>
</dbReference>
<dbReference type="EMBL" id="CAHIKZ030003644">
    <property type="protein sequence ID" value="CAE1302653.1"/>
    <property type="molecule type" value="Genomic_DNA"/>
</dbReference>
<evidence type="ECO:0000256" key="6">
    <source>
        <dbReference type="ARBA" id="ARBA00023132"/>
    </source>
</evidence>
<proteinExistence type="predicted"/>
<evidence type="ECO:0000313" key="10">
    <source>
        <dbReference type="Proteomes" id="UP000597762"/>
    </source>
</evidence>
<gene>
    <name evidence="9" type="ORF">SPHA_55132</name>
</gene>
<keyword evidence="10" id="KW-1185">Reference proteome</keyword>
<dbReference type="GO" id="GO:0005643">
    <property type="term" value="C:nuclear pore"/>
    <property type="evidence" value="ECO:0007669"/>
    <property type="project" value="UniProtKB-SubCell"/>
</dbReference>
<dbReference type="AlphaFoldDB" id="A0A812DK34"/>
<evidence type="ECO:0000256" key="8">
    <source>
        <dbReference type="SAM" id="MobiDB-lite"/>
    </source>
</evidence>
<organism evidence="9 10">
    <name type="scientific">Acanthosepion pharaonis</name>
    <name type="common">Pharaoh cuttlefish</name>
    <name type="synonym">Sepia pharaonis</name>
    <dbReference type="NCBI Taxonomy" id="158019"/>
    <lineage>
        <taxon>Eukaryota</taxon>
        <taxon>Metazoa</taxon>
        <taxon>Spiralia</taxon>
        <taxon>Lophotrochozoa</taxon>
        <taxon>Mollusca</taxon>
        <taxon>Cephalopoda</taxon>
        <taxon>Coleoidea</taxon>
        <taxon>Decapodiformes</taxon>
        <taxon>Sepiida</taxon>
        <taxon>Sepiina</taxon>
        <taxon>Sepiidae</taxon>
        <taxon>Acanthosepion</taxon>
    </lineage>
</organism>
<protein>
    <submittedName>
        <fullName evidence="9">NUPL1</fullName>
    </submittedName>
</protein>
<dbReference type="InterPro" id="IPR024882">
    <property type="entry name" value="NUP58/p45/49"/>
</dbReference>
<accession>A0A812DK34</accession>
<keyword evidence="5" id="KW-0811">Translocation</keyword>
<dbReference type="PANTHER" id="PTHR13437">
    <property type="entry name" value="NUCLEOPORIN P58/P45 NUCLEOPORIN-LIKE PROTEIN 1"/>
    <property type="match status" value="1"/>
</dbReference>
<evidence type="ECO:0000256" key="4">
    <source>
        <dbReference type="ARBA" id="ARBA00022927"/>
    </source>
</evidence>
<keyword evidence="6" id="KW-0906">Nuclear pore complex</keyword>
<keyword evidence="3" id="KW-0509">mRNA transport</keyword>
<feature type="region of interest" description="Disordered" evidence="8">
    <location>
        <begin position="531"/>
        <end position="589"/>
    </location>
</feature>
<keyword evidence="4" id="KW-0653">Protein transport</keyword>
<feature type="compositionally biased region" description="Low complexity" evidence="8">
    <location>
        <begin position="556"/>
        <end position="565"/>
    </location>
</feature>
<dbReference type="GO" id="GO:0008139">
    <property type="term" value="F:nuclear localization sequence binding"/>
    <property type="evidence" value="ECO:0007669"/>
    <property type="project" value="InterPro"/>
</dbReference>
<evidence type="ECO:0000256" key="2">
    <source>
        <dbReference type="ARBA" id="ARBA00022448"/>
    </source>
</evidence>
<dbReference type="Gene3D" id="6.10.140.1350">
    <property type="match status" value="1"/>
</dbReference>
<comment type="subcellular location">
    <subcellularLocation>
        <location evidence="1">Nucleus</location>
        <location evidence="1">Nuclear pore complex</location>
    </subcellularLocation>
</comment>
<evidence type="ECO:0000256" key="1">
    <source>
        <dbReference type="ARBA" id="ARBA00004567"/>
    </source>
</evidence>
<sequence>MAAGGGFSFGQSTNPGFGTTNTGFGGTGQTSVSTASTTASYLFGSNTTTASTGGFSFGTTTTTPATSSGGYSFGSSNPASRGGMMFGMPSTTTSTVTAAPAAGNSAFSFGNTPSSSAAAISTFGTSSTQTSTGGLFGFKPQSSVAPTTSSGLSSNLNTNFSFGQQTTSAPTFGALGTATTTTASSFGGFSFSKTATTSGPTLGSNTGFGLGGSNFLSSTTTSAASITGSISSSQVASKGLGGVDPKVSAGISDGSGQNGKQINSKALKESQLPNQLSMCVEPLKKYIKQEKTIRENISRMTSKSMLKIQAEMTALRQILGTVSNGVQRNAVAVEKLKKETVQELKNTEMGQRTEEISAVLQDENTAPTEYFQHLFEDFEVQMKAYKVEIQNLESHIMSLHQPSRLTPEVKNFFSRSLYSSVHESVKTLKEKYLNYRRIFLGDTKDIFELKKKASCQTDIPALESQQGPNPFSGFPSTTAIALAAALSRNQQASSSLLGSSGGMFGGGVNTAAIPNTGTQLPQMTAATQPLEAGGGFAFGTPQQQPLLQPPLQPGNSSLSPTGSSSQFGVQNRPFQLQKPPPPASKRGKR</sequence>
<dbReference type="GO" id="GO:0017056">
    <property type="term" value="F:structural constituent of nuclear pore"/>
    <property type="evidence" value="ECO:0007669"/>
    <property type="project" value="InterPro"/>
</dbReference>
<feature type="region of interest" description="Disordered" evidence="8">
    <location>
        <begin position="1"/>
        <end position="30"/>
    </location>
</feature>
<dbReference type="Pfam" id="PF15967">
    <property type="entry name" value="Nucleoporin_FG2"/>
    <property type="match status" value="1"/>
</dbReference>
<dbReference type="GO" id="GO:0015031">
    <property type="term" value="P:protein transport"/>
    <property type="evidence" value="ECO:0007669"/>
    <property type="project" value="UniProtKB-KW"/>
</dbReference>
<keyword evidence="7" id="KW-0539">Nucleus</keyword>
<dbReference type="GO" id="GO:0051028">
    <property type="term" value="P:mRNA transport"/>
    <property type="evidence" value="ECO:0007669"/>
    <property type="project" value="UniProtKB-KW"/>
</dbReference>
<feature type="compositionally biased region" description="Low complexity" evidence="8">
    <location>
        <begin position="13"/>
        <end position="22"/>
    </location>
</feature>
<evidence type="ECO:0000256" key="5">
    <source>
        <dbReference type="ARBA" id="ARBA00023010"/>
    </source>
</evidence>
<evidence type="ECO:0000256" key="7">
    <source>
        <dbReference type="ARBA" id="ARBA00023242"/>
    </source>
</evidence>
<dbReference type="OrthoDB" id="2538017at2759"/>
<reference evidence="9" key="1">
    <citation type="submission" date="2021-01" db="EMBL/GenBank/DDBJ databases">
        <authorList>
            <person name="Li R."/>
            <person name="Bekaert M."/>
        </authorList>
    </citation>
    <scope>NUCLEOTIDE SEQUENCE</scope>
    <source>
        <strain evidence="9">Farmed</strain>
    </source>
</reference>
<evidence type="ECO:0000256" key="3">
    <source>
        <dbReference type="ARBA" id="ARBA00022816"/>
    </source>
</evidence>
<dbReference type="PANTHER" id="PTHR13437:SF2">
    <property type="entry name" value="NUCLEOPORIN P58_P45"/>
    <property type="match status" value="1"/>
</dbReference>
<evidence type="ECO:0000313" key="9">
    <source>
        <dbReference type="EMBL" id="CAE1302653.1"/>
    </source>
</evidence>